<dbReference type="SUPFAM" id="SSF49503">
    <property type="entry name" value="Cupredoxins"/>
    <property type="match status" value="1"/>
</dbReference>
<feature type="chain" id="PRO_5022128782" evidence="1">
    <location>
        <begin position="27"/>
        <end position="114"/>
    </location>
</feature>
<protein>
    <submittedName>
        <fullName evidence="3">Plastocyanin</fullName>
    </submittedName>
</protein>
<dbReference type="PANTHER" id="PTHR36507:SF1">
    <property type="entry name" value="BLL1555 PROTEIN"/>
    <property type="match status" value="1"/>
</dbReference>
<accession>A0A560HFI8</accession>
<dbReference type="OrthoDB" id="7306926at2"/>
<keyword evidence="1" id="KW-0732">Signal</keyword>
<reference evidence="3 4" key="1">
    <citation type="submission" date="2019-06" db="EMBL/GenBank/DDBJ databases">
        <title>Genomic Encyclopedia of Type Strains, Phase IV (KMG-V): Genome sequencing to study the core and pangenomes of soil and plant-associated prokaryotes.</title>
        <authorList>
            <person name="Whitman W."/>
        </authorList>
    </citation>
    <scope>NUCLEOTIDE SEQUENCE [LARGE SCALE GENOMIC DNA]</scope>
    <source>
        <strain evidence="3 4">BR 11622</strain>
    </source>
</reference>
<dbReference type="Pfam" id="PF13473">
    <property type="entry name" value="Cupredoxin_1"/>
    <property type="match status" value="1"/>
</dbReference>
<dbReference type="AlphaFoldDB" id="A0A560HFI8"/>
<dbReference type="EMBL" id="VITR01000002">
    <property type="protein sequence ID" value="TWB45187.1"/>
    <property type="molecule type" value="Genomic_DNA"/>
</dbReference>
<dbReference type="Proteomes" id="UP000315751">
    <property type="component" value="Unassembled WGS sequence"/>
</dbReference>
<evidence type="ECO:0000313" key="3">
    <source>
        <dbReference type="EMBL" id="TWB45187.1"/>
    </source>
</evidence>
<dbReference type="InterPro" id="IPR028096">
    <property type="entry name" value="EfeO_Cupredoxin"/>
</dbReference>
<sequence>MSPIRTAIRSAALTLALGLFSVAAQAEPATYTVTQKNGQYVPSTLTIKRGDIVIIRNDDNQPHHVVSYTPHFLFDLDLQAPGQENKIVFDTTEKLVVVSCDIHHNMELLVTVQQ</sequence>
<comment type="caution">
    <text evidence="3">The sequence shown here is derived from an EMBL/GenBank/DDBJ whole genome shotgun (WGS) entry which is preliminary data.</text>
</comment>
<evidence type="ECO:0000313" key="4">
    <source>
        <dbReference type="Proteomes" id="UP000315751"/>
    </source>
</evidence>
<dbReference type="InterPro" id="IPR008972">
    <property type="entry name" value="Cupredoxin"/>
</dbReference>
<evidence type="ECO:0000256" key="1">
    <source>
        <dbReference type="SAM" id="SignalP"/>
    </source>
</evidence>
<gene>
    <name evidence="3" type="ORF">FBZ90_102141</name>
</gene>
<feature type="domain" description="EfeO-type cupredoxin-like" evidence="2">
    <location>
        <begin position="11"/>
        <end position="92"/>
    </location>
</feature>
<dbReference type="Gene3D" id="2.60.40.420">
    <property type="entry name" value="Cupredoxins - blue copper proteins"/>
    <property type="match status" value="1"/>
</dbReference>
<feature type="signal peptide" evidence="1">
    <location>
        <begin position="1"/>
        <end position="26"/>
    </location>
</feature>
<keyword evidence="4" id="KW-1185">Reference proteome</keyword>
<dbReference type="RefSeq" id="WP_145729610.1">
    <property type="nucleotide sequence ID" value="NZ_VITR01000002.1"/>
</dbReference>
<proteinExistence type="predicted"/>
<dbReference type="PANTHER" id="PTHR36507">
    <property type="entry name" value="BLL1555 PROTEIN"/>
    <property type="match status" value="1"/>
</dbReference>
<evidence type="ECO:0000259" key="2">
    <source>
        <dbReference type="Pfam" id="PF13473"/>
    </source>
</evidence>
<dbReference type="InterPro" id="IPR052721">
    <property type="entry name" value="ET_Amicyanin"/>
</dbReference>
<organism evidence="3 4">
    <name type="scientific">Nitrospirillum amazonense</name>
    <dbReference type="NCBI Taxonomy" id="28077"/>
    <lineage>
        <taxon>Bacteria</taxon>
        <taxon>Pseudomonadati</taxon>
        <taxon>Pseudomonadota</taxon>
        <taxon>Alphaproteobacteria</taxon>
        <taxon>Rhodospirillales</taxon>
        <taxon>Azospirillaceae</taxon>
        <taxon>Nitrospirillum</taxon>
    </lineage>
</organism>
<name>A0A560HFI8_9PROT</name>